<dbReference type="InterPro" id="IPR043128">
    <property type="entry name" value="Rev_trsase/Diguanyl_cyclase"/>
</dbReference>
<feature type="transmembrane region" description="Helical" evidence="1">
    <location>
        <begin position="42"/>
        <end position="61"/>
    </location>
</feature>
<accession>A0A846LRW6</accession>
<gene>
    <name evidence="4" type="ORF">FB380_002604</name>
    <name evidence="3" type="ORF">GCM10011589_40120</name>
</gene>
<dbReference type="Gene3D" id="3.30.70.270">
    <property type="match status" value="1"/>
</dbReference>
<feature type="transmembrane region" description="Helical" evidence="1">
    <location>
        <begin position="117"/>
        <end position="136"/>
    </location>
</feature>
<reference evidence="3" key="1">
    <citation type="journal article" date="2014" name="Int. J. Syst. Evol. Microbiol.">
        <title>Complete genome of a new Firmicutes species belonging to the dominant human colonic microbiota ('Ruminococcus bicirculans') reveals two chromosomes and a selective capacity to utilize plant glucans.</title>
        <authorList>
            <consortium name="NISC Comparative Sequencing Program"/>
            <person name="Wegmann U."/>
            <person name="Louis P."/>
            <person name="Goesmann A."/>
            <person name="Henrissat B."/>
            <person name="Duncan S.H."/>
            <person name="Flint H.J."/>
        </authorList>
    </citation>
    <scope>NUCLEOTIDE SEQUENCE</scope>
    <source>
        <strain evidence="3">CGMCC 4.5581</strain>
    </source>
</reference>
<keyword evidence="1" id="KW-0472">Membrane</keyword>
<reference evidence="4 5" key="3">
    <citation type="submission" date="2020-02" db="EMBL/GenBank/DDBJ databases">
        <title>Sequencing the genomes of 1000 actinobacteria strains.</title>
        <authorList>
            <person name="Klenk H.-P."/>
        </authorList>
    </citation>
    <scope>NUCLEOTIDE SEQUENCE [LARGE SCALE GENOMIC DNA]</scope>
    <source>
        <strain evidence="4 5">DSM 45201</strain>
    </source>
</reference>
<dbReference type="InterPro" id="IPR000160">
    <property type="entry name" value="GGDEF_dom"/>
</dbReference>
<feature type="domain" description="GGDEF" evidence="2">
    <location>
        <begin position="200"/>
        <end position="319"/>
    </location>
</feature>
<evidence type="ECO:0000313" key="6">
    <source>
        <dbReference type="Proteomes" id="UP000648663"/>
    </source>
</evidence>
<dbReference type="SMART" id="SM00267">
    <property type="entry name" value="GGDEF"/>
    <property type="match status" value="1"/>
</dbReference>
<dbReference type="Proteomes" id="UP000552836">
    <property type="component" value="Unassembled WGS sequence"/>
</dbReference>
<dbReference type="CDD" id="cd01949">
    <property type="entry name" value="GGDEF"/>
    <property type="match status" value="1"/>
</dbReference>
<dbReference type="RefSeq" id="WP_166755416.1">
    <property type="nucleotide sequence ID" value="NZ_BMMI01000008.1"/>
</dbReference>
<dbReference type="PROSITE" id="PS50887">
    <property type="entry name" value="GGDEF"/>
    <property type="match status" value="1"/>
</dbReference>
<dbReference type="EMBL" id="JAAMPA010000001">
    <property type="protein sequence ID" value="NIH68158.1"/>
    <property type="molecule type" value="Genomic_DNA"/>
</dbReference>
<name>A0A846LRW6_9ACTN</name>
<reference evidence="6" key="2">
    <citation type="journal article" date="2019" name="Int. J. Syst. Evol. Microbiol.">
        <title>The Global Catalogue of Microorganisms (GCM) 10K type strain sequencing project: providing services to taxonomists for standard genome sequencing and annotation.</title>
        <authorList>
            <consortium name="The Broad Institute Genomics Platform"/>
            <consortium name="The Broad Institute Genome Sequencing Center for Infectious Disease"/>
            <person name="Wu L."/>
            <person name="Ma J."/>
        </authorList>
    </citation>
    <scope>NUCLEOTIDE SEQUENCE [LARGE SCALE GENOMIC DNA]</scope>
    <source>
        <strain evidence="6">CGMCC 4.5581</strain>
    </source>
</reference>
<keyword evidence="6" id="KW-1185">Reference proteome</keyword>
<dbReference type="AlphaFoldDB" id="A0A846LRW6"/>
<keyword evidence="1" id="KW-1133">Transmembrane helix</keyword>
<protein>
    <submittedName>
        <fullName evidence="4">GGDEF domain-containing protein</fullName>
    </submittedName>
</protein>
<evidence type="ECO:0000313" key="3">
    <source>
        <dbReference type="EMBL" id="GGL79882.1"/>
    </source>
</evidence>
<dbReference type="EMBL" id="BMMI01000008">
    <property type="protein sequence ID" value="GGL79882.1"/>
    <property type="molecule type" value="Genomic_DNA"/>
</dbReference>
<sequence length="319" mass="32756">MDEVRADRRVPARVGLLALLYGSGGLFCLAGALRPVDPETPVALAGGLAVVGIGGAVVLLLRGGRLSAAGGHTALVVVSLLVAVLASRSVTAVGVVGLGPVLIAIGLYAAHFCSLPAARVHAGLAVGTTSVGAAVSLPSTAALPWVITAVSALLLTEAHARLNRDLRTDAATDPLTGLANRRAWEAEAGRTLARALRSEEPMTVVVLDLDDFKAVNDRDGHSAGDRLLQEVAGHWQARLRTADLLGRYGGDEFVLCLPATDAPGAQEVLERLAGGPIGWSAGTATARAGDSLATLLQRADAELYAGKRRRTTTRRDGGS</sequence>
<dbReference type="Pfam" id="PF00990">
    <property type="entry name" value="GGDEF"/>
    <property type="match status" value="1"/>
</dbReference>
<evidence type="ECO:0000313" key="5">
    <source>
        <dbReference type="Proteomes" id="UP000552836"/>
    </source>
</evidence>
<dbReference type="GO" id="GO:0052621">
    <property type="term" value="F:diguanylate cyclase activity"/>
    <property type="evidence" value="ECO:0007669"/>
    <property type="project" value="TreeGrafter"/>
</dbReference>
<dbReference type="Proteomes" id="UP000648663">
    <property type="component" value="Unassembled WGS sequence"/>
</dbReference>
<proteinExistence type="predicted"/>
<feature type="transmembrane region" description="Helical" evidence="1">
    <location>
        <begin position="92"/>
        <end position="110"/>
    </location>
</feature>
<dbReference type="NCBIfam" id="TIGR00254">
    <property type="entry name" value="GGDEF"/>
    <property type="match status" value="1"/>
</dbReference>
<dbReference type="PANTHER" id="PTHR45138">
    <property type="entry name" value="REGULATORY COMPONENTS OF SENSORY TRANSDUCTION SYSTEM"/>
    <property type="match status" value="1"/>
</dbReference>
<evidence type="ECO:0000313" key="4">
    <source>
        <dbReference type="EMBL" id="NIH68158.1"/>
    </source>
</evidence>
<comment type="caution">
    <text evidence="4">The sequence shown here is derived from an EMBL/GenBank/DDBJ whole genome shotgun (WGS) entry which is preliminary data.</text>
</comment>
<keyword evidence="1" id="KW-0812">Transmembrane</keyword>
<dbReference type="InterPro" id="IPR050469">
    <property type="entry name" value="Diguanylate_Cyclase"/>
</dbReference>
<reference evidence="3" key="4">
    <citation type="submission" date="2024-05" db="EMBL/GenBank/DDBJ databases">
        <authorList>
            <person name="Sun Q."/>
            <person name="Zhou Y."/>
        </authorList>
    </citation>
    <scope>NUCLEOTIDE SEQUENCE</scope>
    <source>
        <strain evidence="3">CGMCC 4.5581</strain>
    </source>
</reference>
<organism evidence="4 5">
    <name type="scientific">Modestobacter marinus</name>
    <dbReference type="NCBI Taxonomy" id="477641"/>
    <lineage>
        <taxon>Bacteria</taxon>
        <taxon>Bacillati</taxon>
        <taxon>Actinomycetota</taxon>
        <taxon>Actinomycetes</taxon>
        <taxon>Geodermatophilales</taxon>
        <taxon>Geodermatophilaceae</taxon>
        <taxon>Modestobacter</taxon>
    </lineage>
</organism>
<evidence type="ECO:0000259" key="2">
    <source>
        <dbReference type="PROSITE" id="PS50887"/>
    </source>
</evidence>
<feature type="transmembrane region" description="Helical" evidence="1">
    <location>
        <begin position="12"/>
        <end position="36"/>
    </location>
</feature>
<dbReference type="PANTHER" id="PTHR45138:SF9">
    <property type="entry name" value="DIGUANYLATE CYCLASE DGCM-RELATED"/>
    <property type="match status" value="1"/>
</dbReference>
<dbReference type="SUPFAM" id="SSF55073">
    <property type="entry name" value="Nucleotide cyclase"/>
    <property type="match status" value="1"/>
</dbReference>
<evidence type="ECO:0000256" key="1">
    <source>
        <dbReference type="SAM" id="Phobius"/>
    </source>
</evidence>
<feature type="transmembrane region" description="Helical" evidence="1">
    <location>
        <begin position="68"/>
        <end position="86"/>
    </location>
</feature>
<dbReference type="InterPro" id="IPR029787">
    <property type="entry name" value="Nucleotide_cyclase"/>
</dbReference>